<evidence type="ECO:0000256" key="1">
    <source>
        <dbReference type="SAM" id="SignalP"/>
    </source>
</evidence>
<feature type="chain" id="PRO_5047482969" evidence="1">
    <location>
        <begin position="23"/>
        <end position="146"/>
    </location>
</feature>
<protein>
    <submittedName>
        <fullName evidence="2">Uncharacterized protein</fullName>
    </submittedName>
</protein>
<name>A0ABR2WE40_9FUNG</name>
<keyword evidence="1" id="KW-0732">Signal</keyword>
<proteinExistence type="predicted"/>
<evidence type="ECO:0000313" key="3">
    <source>
        <dbReference type="Proteomes" id="UP001479436"/>
    </source>
</evidence>
<dbReference type="SUPFAM" id="SSF48619">
    <property type="entry name" value="Phospholipase A2, PLA2"/>
    <property type="match status" value="1"/>
</dbReference>
<dbReference type="InterPro" id="IPR036444">
    <property type="entry name" value="PLipase_A2_dom_sf"/>
</dbReference>
<keyword evidence="3" id="KW-1185">Reference proteome</keyword>
<gene>
    <name evidence="2" type="ORF">K7432_016890</name>
</gene>
<sequence length="146" mass="15824">MQQYKFLLMFGALALFSISAQSQEIPEGSPPPTCDTSGDPSELVSTAQACGAPNLEGKEKSIMDGCCSIKEECYGTCNSLKTNCDQDFQQCMVNACINSNPKATYFIKRRCTTGWSWDGPGMVGRRVAQAQDFGCAAFTEAQNDCQ</sequence>
<evidence type="ECO:0000313" key="2">
    <source>
        <dbReference type="EMBL" id="KAK9759770.1"/>
    </source>
</evidence>
<accession>A0ABR2WE40</accession>
<feature type="signal peptide" evidence="1">
    <location>
        <begin position="1"/>
        <end position="22"/>
    </location>
</feature>
<dbReference type="Proteomes" id="UP001479436">
    <property type="component" value="Unassembled WGS sequence"/>
</dbReference>
<reference evidence="2 3" key="1">
    <citation type="submission" date="2023-04" db="EMBL/GenBank/DDBJ databases">
        <title>Genome of Basidiobolus ranarum AG-B5.</title>
        <authorList>
            <person name="Stajich J.E."/>
            <person name="Carter-House D."/>
            <person name="Gryganskyi A."/>
        </authorList>
    </citation>
    <scope>NUCLEOTIDE SEQUENCE [LARGE SCALE GENOMIC DNA]</scope>
    <source>
        <strain evidence="2 3">AG-B5</strain>
    </source>
</reference>
<comment type="caution">
    <text evidence="2">The sequence shown here is derived from an EMBL/GenBank/DDBJ whole genome shotgun (WGS) entry which is preliminary data.</text>
</comment>
<dbReference type="EMBL" id="JASJQH010003126">
    <property type="protein sequence ID" value="KAK9759770.1"/>
    <property type="molecule type" value="Genomic_DNA"/>
</dbReference>
<organism evidence="2 3">
    <name type="scientific">Basidiobolus ranarum</name>
    <dbReference type="NCBI Taxonomy" id="34480"/>
    <lineage>
        <taxon>Eukaryota</taxon>
        <taxon>Fungi</taxon>
        <taxon>Fungi incertae sedis</taxon>
        <taxon>Zoopagomycota</taxon>
        <taxon>Entomophthoromycotina</taxon>
        <taxon>Basidiobolomycetes</taxon>
        <taxon>Basidiobolales</taxon>
        <taxon>Basidiobolaceae</taxon>
        <taxon>Basidiobolus</taxon>
    </lineage>
</organism>